<gene>
    <name evidence="1" type="ORF">DRH29_02825</name>
</gene>
<evidence type="ECO:0000313" key="1">
    <source>
        <dbReference type="EMBL" id="RLC37168.1"/>
    </source>
</evidence>
<dbReference type="AlphaFoldDB" id="A0A420ZCB7"/>
<proteinExistence type="predicted"/>
<name>A0A420ZCB7_UNCK3</name>
<dbReference type="EMBL" id="QMNG01000010">
    <property type="protein sequence ID" value="RLC37168.1"/>
    <property type="molecule type" value="Genomic_DNA"/>
</dbReference>
<accession>A0A420ZCB7</accession>
<sequence length="168" mass="18818">MPLRFIRGEPVSAEPELSSIDERPRWAFGVLDGMLREANELRGLGPSQGALLHIEARHLKIVADVAYPVPDKSGVWDRVCWYRVRLQGDAWPSKVNKVRDDLRQVYGRDNTVVGLVGVDPAQRELVFGVWQCTLARGRPIALDDLILSRLTSGEVWTLHDAPQGVVED</sequence>
<reference evidence="1 2" key="1">
    <citation type="submission" date="2018-06" db="EMBL/GenBank/DDBJ databases">
        <title>Extensive metabolic versatility and redundancy in microbially diverse, dynamic hydrothermal sediments.</title>
        <authorList>
            <person name="Dombrowski N."/>
            <person name="Teske A."/>
            <person name="Baker B.J."/>
        </authorList>
    </citation>
    <scope>NUCLEOTIDE SEQUENCE [LARGE SCALE GENOMIC DNA]</scope>
    <source>
        <strain evidence="1">B79_G16</strain>
    </source>
</reference>
<evidence type="ECO:0000313" key="2">
    <source>
        <dbReference type="Proteomes" id="UP000281261"/>
    </source>
</evidence>
<comment type="caution">
    <text evidence="1">The sequence shown here is derived from an EMBL/GenBank/DDBJ whole genome shotgun (WGS) entry which is preliminary data.</text>
</comment>
<organism evidence="1 2">
    <name type="scientific">candidate division Kazan bacterium</name>
    <dbReference type="NCBI Taxonomy" id="2202143"/>
    <lineage>
        <taxon>Bacteria</taxon>
        <taxon>Bacteria division Kazan-3B-28</taxon>
    </lineage>
</organism>
<protein>
    <submittedName>
        <fullName evidence="1">Uncharacterized protein</fullName>
    </submittedName>
</protein>
<dbReference type="Proteomes" id="UP000281261">
    <property type="component" value="Unassembled WGS sequence"/>
</dbReference>